<keyword evidence="1" id="KW-0805">Transcription regulation</keyword>
<proteinExistence type="predicted"/>
<evidence type="ECO:0000256" key="2">
    <source>
        <dbReference type="ARBA" id="ARBA00023163"/>
    </source>
</evidence>
<accession>A0AB38M9I7</accession>
<name>A0AB38M9I7_AURPU</name>
<dbReference type="AlphaFoldDB" id="A0AB38M9I7"/>
<comment type="caution">
    <text evidence="4">The sequence shown here is derived from an EMBL/GenBank/DDBJ whole genome shotgun (WGS) entry which is preliminary data.</text>
</comment>
<keyword evidence="2" id="KW-0804">Transcription</keyword>
<dbReference type="Proteomes" id="UP000305064">
    <property type="component" value="Unassembled WGS sequence"/>
</dbReference>
<keyword evidence="3" id="KW-0539">Nucleus</keyword>
<evidence type="ECO:0000256" key="1">
    <source>
        <dbReference type="ARBA" id="ARBA00023015"/>
    </source>
</evidence>
<organism evidence="4 5">
    <name type="scientific">Aureobasidium pullulans</name>
    <name type="common">Black yeast</name>
    <name type="synonym">Pullularia pullulans</name>
    <dbReference type="NCBI Taxonomy" id="5580"/>
    <lineage>
        <taxon>Eukaryota</taxon>
        <taxon>Fungi</taxon>
        <taxon>Dikarya</taxon>
        <taxon>Ascomycota</taxon>
        <taxon>Pezizomycotina</taxon>
        <taxon>Dothideomycetes</taxon>
        <taxon>Dothideomycetidae</taxon>
        <taxon>Dothideales</taxon>
        <taxon>Saccotheciaceae</taxon>
        <taxon>Aureobasidium</taxon>
    </lineage>
</organism>
<dbReference type="PANTHER" id="PTHR47840">
    <property type="entry name" value="ZN(II)2CYS6 TRANSCRIPTION FACTOR (EUROFUNG)-RELATED"/>
    <property type="match status" value="1"/>
</dbReference>
<protein>
    <recommendedName>
        <fullName evidence="6">Transcription factor domain-containing protein</fullName>
    </recommendedName>
</protein>
<dbReference type="PANTHER" id="PTHR47840:SF1">
    <property type="entry name" value="ZN(II)2CYS6 TRANSCRIPTION FACTOR (EUROFUNG)"/>
    <property type="match status" value="1"/>
</dbReference>
<gene>
    <name evidence="4" type="ORF">D6C94_01230</name>
</gene>
<evidence type="ECO:0000313" key="5">
    <source>
        <dbReference type="Proteomes" id="UP000305064"/>
    </source>
</evidence>
<dbReference type="EMBL" id="QZBJ01000005">
    <property type="protein sequence ID" value="THY78806.1"/>
    <property type="molecule type" value="Genomic_DNA"/>
</dbReference>
<evidence type="ECO:0000313" key="4">
    <source>
        <dbReference type="EMBL" id="THY78806.1"/>
    </source>
</evidence>
<evidence type="ECO:0000256" key="3">
    <source>
        <dbReference type="ARBA" id="ARBA00023242"/>
    </source>
</evidence>
<sequence>MCRAVETAIKLVTKNEDLVNSVEGIECIMLEAAYQNYAGNLHQAWMAVRRATTTSQVLGLHRGVSSSSLKFFEPQTRTYFNAEMTCFRLVQMDAYLGLVLGLPRSSLQAHDRILRRKGDDLSETRKLDLLLEKAASDMPSQWWLMPDLSPGSCTESELARDTNRLMTQFSQYHLLIRLHLPYLMRSSFGGYGDYSKMTAVNASRETLSRYLAFRVNNPAHFYCRGTDFLCFIAATVLCLAHIECCRSRQTQPSGQNAFSLLVHTRSSDIGLVEKITEIIQSIAQDFDEDVIASQILCVLNQLLNIVGKVANGVSYGVEAGDGVGEGLAYHGEETDGGEGLQLQIPHFGTIKFLRHGIQRSGPVTTVSQNPTLSTSEGLDFLNVNGSSMAPVPGIDGEWDMQGIDLALFEGLFGESSVLDATGTLSWM</sequence>
<reference evidence="4 5" key="1">
    <citation type="submission" date="2018-10" db="EMBL/GenBank/DDBJ databases">
        <title>Fifty Aureobasidium pullulans genomes reveal a recombining polyextremotolerant generalist.</title>
        <authorList>
            <person name="Gostincar C."/>
            <person name="Turk M."/>
            <person name="Zajc J."/>
            <person name="Gunde-Cimerman N."/>
        </authorList>
    </citation>
    <scope>NUCLEOTIDE SEQUENCE [LARGE SCALE GENOMIC DNA]</scope>
    <source>
        <strain evidence="4 5">EXF-4256</strain>
    </source>
</reference>
<dbReference type="CDD" id="cd12148">
    <property type="entry name" value="fungal_TF_MHR"/>
    <property type="match status" value="1"/>
</dbReference>
<evidence type="ECO:0008006" key="6">
    <source>
        <dbReference type="Google" id="ProtNLM"/>
    </source>
</evidence>